<dbReference type="Gene3D" id="3.10.450.50">
    <property type="match status" value="1"/>
</dbReference>
<protein>
    <recommendedName>
        <fullName evidence="3">Lumazine-binding domain</fullName>
    </recommendedName>
</protein>
<accession>A0ABS3M6P2</accession>
<dbReference type="Proteomes" id="UP000664265">
    <property type="component" value="Unassembled WGS sequence"/>
</dbReference>
<evidence type="ECO:0000313" key="2">
    <source>
        <dbReference type="Proteomes" id="UP000664265"/>
    </source>
</evidence>
<dbReference type="PROSITE" id="PS51257">
    <property type="entry name" value="PROKAR_LIPOPROTEIN"/>
    <property type="match status" value="1"/>
</dbReference>
<proteinExistence type="predicted"/>
<evidence type="ECO:0008006" key="3">
    <source>
        <dbReference type="Google" id="ProtNLM"/>
    </source>
</evidence>
<dbReference type="EMBL" id="JAERMS010000028">
    <property type="protein sequence ID" value="MBO1363834.1"/>
    <property type="molecule type" value="Genomic_DNA"/>
</dbReference>
<comment type="caution">
    <text evidence="1">The sequence shown here is derived from an EMBL/GenBank/DDBJ whole genome shotgun (WGS) entry which is preliminary data.</text>
</comment>
<name>A0ABS3M6P2_9BACT</name>
<gene>
    <name evidence="1" type="ORF">JHU38_08645</name>
</gene>
<organism evidence="1 2">
    <name type="scientific">Prevotella illustrans</name>
    <dbReference type="NCBI Taxonomy" id="2800387"/>
    <lineage>
        <taxon>Bacteria</taxon>
        <taxon>Pseudomonadati</taxon>
        <taxon>Bacteroidota</taxon>
        <taxon>Bacteroidia</taxon>
        <taxon>Bacteroidales</taxon>
        <taxon>Prevotellaceae</taxon>
        <taxon>Prevotella</taxon>
    </lineage>
</organism>
<reference evidence="1 2" key="1">
    <citation type="submission" date="2021-01" db="EMBL/GenBank/DDBJ databases">
        <title>Prevotella A2931 sp. nov.</title>
        <authorList>
            <person name="Buhl M."/>
            <person name="Oberhettinger P."/>
        </authorList>
    </citation>
    <scope>NUCLEOTIDE SEQUENCE [LARGE SCALE GENOMIC DNA]</scope>
    <source>
        <strain evidence="1 2">A2931</strain>
    </source>
</reference>
<sequence length="131" mass="15310">MRKLFYIVCGILTVAFTSCRKEIDPADIAAQTARQYYDYLIHGNYEAYVEGLDKPDRIPDDYKKQLLLNARMFMEQQQKEHHGIHRVSVANADADTARKVARVFLLLSYGDSTREQVYVPMVMRDGIWYLR</sequence>
<evidence type="ECO:0000313" key="1">
    <source>
        <dbReference type="EMBL" id="MBO1363834.1"/>
    </source>
</evidence>
<keyword evidence="2" id="KW-1185">Reference proteome</keyword>